<evidence type="ECO:0000256" key="1">
    <source>
        <dbReference type="ARBA" id="ARBA00004166"/>
    </source>
</evidence>
<keyword evidence="4" id="KW-0813">Transport</keyword>
<dbReference type="InterPro" id="IPR004837">
    <property type="entry name" value="NaCa_Exmemb"/>
</dbReference>
<keyword evidence="12" id="KW-0769">Symport</keyword>
<keyword evidence="9 25" id="KW-0812">Transmembrane</keyword>
<keyword evidence="19" id="KW-0739">Sodium transport</keyword>
<comment type="catalytic activity">
    <reaction evidence="20">
        <text>Ca(2+)(out) + K(+)(out) + 4 Na(+)(in) = Ca(2+)(in) + K(+)(in) + 4 Na(+)(out)</text>
        <dbReference type="Rhea" id="RHEA:69967"/>
        <dbReference type="ChEBI" id="CHEBI:29101"/>
        <dbReference type="ChEBI" id="CHEBI:29103"/>
        <dbReference type="ChEBI" id="CHEBI:29108"/>
    </reaction>
</comment>
<protein>
    <recommendedName>
        <fullName evidence="22">Sodium/potassium/calcium exchanger 5</fullName>
    </recommendedName>
    <alternativeName>
        <fullName evidence="23">Na(+)/K(+)/Ca(2+)-exchange protein 5</fullName>
    </alternativeName>
    <alternativeName>
        <fullName evidence="24">Solute carrier family 24 member 5</fullName>
    </alternativeName>
</protein>
<evidence type="ECO:0000256" key="9">
    <source>
        <dbReference type="ARBA" id="ARBA00022692"/>
    </source>
</evidence>
<dbReference type="PANTHER" id="PTHR10846:SF73">
    <property type="entry name" value="SODIUM_CALCIUM EXCHANGER MEMBRANE REGION DOMAIN-CONTAINING PROTEIN"/>
    <property type="match status" value="1"/>
</dbReference>
<dbReference type="PANTHER" id="PTHR10846">
    <property type="entry name" value="SODIUM/POTASSIUM/CALCIUM EXCHANGER"/>
    <property type="match status" value="1"/>
</dbReference>
<evidence type="ECO:0000256" key="11">
    <source>
        <dbReference type="ARBA" id="ARBA00022837"/>
    </source>
</evidence>
<name>A0AAV8W2X4_9CUCU</name>
<keyword evidence="15" id="KW-0333">Golgi apparatus</keyword>
<evidence type="ECO:0000256" key="14">
    <source>
        <dbReference type="ARBA" id="ARBA00022989"/>
    </source>
</evidence>
<evidence type="ECO:0000256" key="23">
    <source>
        <dbReference type="ARBA" id="ARBA00081356"/>
    </source>
</evidence>
<dbReference type="GO" id="GO:0005262">
    <property type="term" value="F:calcium channel activity"/>
    <property type="evidence" value="ECO:0007669"/>
    <property type="project" value="TreeGrafter"/>
</dbReference>
<keyword evidence="8" id="KW-0716">Sensory transduction</keyword>
<dbReference type="Pfam" id="PF01699">
    <property type="entry name" value="Na_Ca_ex"/>
    <property type="match status" value="2"/>
</dbReference>
<dbReference type="InterPro" id="IPR044880">
    <property type="entry name" value="NCX_ion-bd_dom_sf"/>
</dbReference>
<evidence type="ECO:0000256" key="20">
    <source>
        <dbReference type="ARBA" id="ARBA00033627"/>
    </source>
</evidence>
<dbReference type="Gene3D" id="1.20.1420.30">
    <property type="entry name" value="NCX, central ion-binding region"/>
    <property type="match status" value="2"/>
</dbReference>
<evidence type="ECO:0000256" key="2">
    <source>
        <dbReference type="ARBA" id="ARBA00004223"/>
    </source>
</evidence>
<dbReference type="GO" id="GO:0005794">
    <property type="term" value="C:Golgi apparatus"/>
    <property type="evidence" value="ECO:0007669"/>
    <property type="project" value="UniProtKB-SubCell"/>
</dbReference>
<feature type="transmembrane region" description="Helical" evidence="25">
    <location>
        <begin position="205"/>
        <end position="228"/>
    </location>
</feature>
<evidence type="ECO:0000256" key="13">
    <source>
        <dbReference type="ARBA" id="ARBA00022958"/>
    </source>
</evidence>
<keyword evidence="13" id="KW-0630">Potassium</keyword>
<feature type="transmembrane region" description="Helical" evidence="25">
    <location>
        <begin position="486"/>
        <end position="512"/>
    </location>
</feature>
<evidence type="ECO:0000313" key="28">
    <source>
        <dbReference type="Proteomes" id="UP001159042"/>
    </source>
</evidence>
<evidence type="ECO:0000313" key="27">
    <source>
        <dbReference type="EMBL" id="KAJ8921017.1"/>
    </source>
</evidence>
<feature type="transmembrane region" description="Helical" evidence="25">
    <location>
        <begin position="386"/>
        <end position="409"/>
    </location>
</feature>
<evidence type="ECO:0000256" key="3">
    <source>
        <dbReference type="ARBA" id="ARBA00005364"/>
    </source>
</evidence>
<evidence type="ECO:0000256" key="15">
    <source>
        <dbReference type="ARBA" id="ARBA00023034"/>
    </source>
</evidence>
<evidence type="ECO:0000259" key="26">
    <source>
        <dbReference type="Pfam" id="PF01699"/>
    </source>
</evidence>
<feature type="transmembrane region" description="Helical" evidence="25">
    <location>
        <begin position="264"/>
        <end position="284"/>
    </location>
</feature>
<keyword evidence="10" id="KW-0732">Signal</keyword>
<evidence type="ECO:0000256" key="25">
    <source>
        <dbReference type="SAM" id="Phobius"/>
    </source>
</evidence>
<evidence type="ECO:0000256" key="18">
    <source>
        <dbReference type="ARBA" id="ARBA00023136"/>
    </source>
</evidence>
<gene>
    <name evidence="27" type="ORF">NQ315_015813</name>
</gene>
<dbReference type="InterPro" id="IPR004481">
    <property type="entry name" value="K/Na/Ca-exchanger"/>
</dbReference>
<dbReference type="FunFam" id="1.20.1420.30:FF:000015">
    <property type="entry name" value="sodium/potassium/calcium exchanger 5 isoform X2"/>
    <property type="match status" value="1"/>
</dbReference>
<keyword evidence="18 25" id="KW-0472">Membrane</keyword>
<reference evidence="27 28" key="1">
    <citation type="journal article" date="2023" name="Insect Mol. Biol.">
        <title>Genome sequencing provides insights into the evolution of gene families encoding plant cell wall-degrading enzymes in longhorned beetles.</title>
        <authorList>
            <person name="Shin N.R."/>
            <person name="Okamura Y."/>
            <person name="Kirsch R."/>
            <person name="Pauchet Y."/>
        </authorList>
    </citation>
    <scope>NUCLEOTIDE SEQUENCE [LARGE SCALE GENOMIC DNA]</scope>
    <source>
        <strain evidence="27">EAD_L_NR</strain>
    </source>
</reference>
<keyword evidence="11" id="KW-0106">Calcium</keyword>
<accession>A0AAV8W2X4</accession>
<keyword evidence="28" id="KW-1185">Reference proteome</keyword>
<proteinExistence type="inferred from homology"/>
<dbReference type="Proteomes" id="UP001159042">
    <property type="component" value="Unassembled WGS sequence"/>
</dbReference>
<evidence type="ECO:0000256" key="12">
    <source>
        <dbReference type="ARBA" id="ARBA00022847"/>
    </source>
</evidence>
<dbReference type="GO" id="GO:0015293">
    <property type="term" value="F:symporter activity"/>
    <property type="evidence" value="ECO:0007669"/>
    <property type="project" value="UniProtKB-KW"/>
</dbReference>
<comment type="function">
    <text evidence="21">Calcium, potassium:sodium antiporter that transports 1 Ca(2+) and 1 K(+) to the melanosome in exchange for 4 cytoplasmic Na(+). Involved in pigmentation, possibly by participating in ion transport in melanosomes. Predominant sodium-calcium exchanger in melanocytes.</text>
</comment>
<evidence type="ECO:0000256" key="10">
    <source>
        <dbReference type="ARBA" id="ARBA00022729"/>
    </source>
</evidence>
<evidence type="ECO:0000256" key="17">
    <source>
        <dbReference type="ARBA" id="ARBA00023065"/>
    </source>
</evidence>
<keyword evidence="6" id="KW-0633">Potassium transport</keyword>
<feature type="transmembrane region" description="Helical" evidence="25">
    <location>
        <begin position="456"/>
        <end position="474"/>
    </location>
</feature>
<evidence type="ECO:0000256" key="8">
    <source>
        <dbReference type="ARBA" id="ARBA00022606"/>
    </source>
</evidence>
<evidence type="ECO:0000256" key="4">
    <source>
        <dbReference type="ARBA" id="ARBA00022448"/>
    </source>
</evidence>
<dbReference type="NCBIfam" id="TIGR00367">
    <property type="entry name" value="calcium/sodium antiporter"/>
    <property type="match status" value="1"/>
</dbReference>
<evidence type="ECO:0000256" key="19">
    <source>
        <dbReference type="ARBA" id="ARBA00023201"/>
    </source>
</evidence>
<dbReference type="FunFam" id="1.20.1420.30:FF:000009">
    <property type="entry name" value="sodium/potassium/calcium exchanger 5 isoform X2"/>
    <property type="match status" value="1"/>
</dbReference>
<evidence type="ECO:0000256" key="6">
    <source>
        <dbReference type="ARBA" id="ARBA00022538"/>
    </source>
</evidence>
<evidence type="ECO:0000256" key="21">
    <source>
        <dbReference type="ARBA" id="ARBA00058187"/>
    </source>
</evidence>
<evidence type="ECO:0000256" key="22">
    <source>
        <dbReference type="ARBA" id="ARBA00069887"/>
    </source>
</evidence>
<evidence type="ECO:0000256" key="24">
    <source>
        <dbReference type="ARBA" id="ARBA00082809"/>
    </source>
</evidence>
<keyword evidence="16" id="KW-0915">Sodium</keyword>
<evidence type="ECO:0000256" key="16">
    <source>
        <dbReference type="ARBA" id="ARBA00023053"/>
    </source>
</evidence>
<dbReference type="GO" id="GO:0008273">
    <property type="term" value="F:calcium, potassium:sodium antiporter activity"/>
    <property type="evidence" value="ECO:0007669"/>
    <property type="project" value="TreeGrafter"/>
</dbReference>
<comment type="caution">
    <text evidence="27">The sequence shown here is derived from an EMBL/GenBank/DDBJ whole genome shotgun (WGS) entry which is preliminary data.</text>
</comment>
<feature type="transmembrane region" description="Helical" evidence="25">
    <location>
        <begin position="59"/>
        <end position="79"/>
    </location>
</feature>
<keyword evidence="17" id="KW-0406">Ion transport</keyword>
<feature type="domain" description="Sodium/calcium exchanger membrane region" evidence="26">
    <location>
        <begin position="141"/>
        <end position="283"/>
    </location>
</feature>
<comment type="subcellular location">
    <subcellularLocation>
        <location evidence="1">Golgi apparatus</location>
        <location evidence="1">trans-Golgi network membrane</location>
        <topology evidence="1">Multi-pass membrane protein</topology>
    </subcellularLocation>
    <subcellularLocation>
        <location evidence="2">Melanosome</location>
    </subcellularLocation>
</comment>
<dbReference type="GO" id="GO:0005886">
    <property type="term" value="C:plasma membrane"/>
    <property type="evidence" value="ECO:0007669"/>
    <property type="project" value="TreeGrafter"/>
</dbReference>
<dbReference type="GO" id="GO:0006874">
    <property type="term" value="P:intracellular calcium ion homeostasis"/>
    <property type="evidence" value="ECO:0007669"/>
    <property type="project" value="TreeGrafter"/>
</dbReference>
<organism evidence="27 28">
    <name type="scientific">Exocentrus adspersus</name>
    <dbReference type="NCBI Taxonomy" id="1586481"/>
    <lineage>
        <taxon>Eukaryota</taxon>
        <taxon>Metazoa</taxon>
        <taxon>Ecdysozoa</taxon>
        <taxon>Arthropoda</taxon>
        <taxon>Hexapoda</taxon>
        <taxon>Insecta</taxon>
        <taxon>Pterygota</taxon>
        <taxon>Neoptera</taxon>
        <taxon>Endopterygota</taxon>
        <taxon>Coleoptera</taxon>
        <taxon>Polyphaga</taxon>
        <taxon>Cucujiformia</taxon>
        <taxon>Chrysomeloidea</taxon>
        <taxon>Cerambycidae</taxon>
        <taxon>Lamiinae</taxon>
        <taxon>Acanthocinini</taxon>
        <taxon>Exocentrus</taxon>
    </lineage>
</organism>
<keyword evidence="14 25" id="KW-1133">Transmembrane helix</keyword>
<sequence length="557" mass="61972">MKFYDLVISAAAPVISVAQHSDLFGRHRSQPLCFVADSGCTVFWSMAMLLRTRERRVALGLRIVCVLSVTVACVVISAVKGGTRESAQDDGGFSQGVGRHLMGAPRRKNSTINCTPAAIDEFPPDGFTRQQRQQGWIVLHALLACYLFILLAVVCDDYFVPAIKKFCDKLHMKEDIAGATFMATASSSPELFINCVGTFVTEGDLGVGTVVGSAVFNVLAVPACCGLFSNMVLDVEWWPLTRDSTMYGISVVLLITVLQDGRIYLYEALILVLAYSLYILLMFYNNKFSSAAHRLLARLRRRNYYVEVMSETHPLLFQKNGKYSGIHEILETELTLKDCEELEESTKIWEWPSDWSKRGQVWWVATWPISFLLQITTPDCRKYPRLFVVTFLMCIFWIGTTSYMVAWLITVIGDTLDIPDSVMGLTFLAAGTSVPEAVSSVIVAKLGHGTMGLSSSIGSNTFDILLCLGIPWLIKAAFYPKHEGMHFIQINSSGINCSAFALLTTLILLYVSIAFNKYKLDWKVGLACMLMYAGFLTFASLIELNVFFPVNLPTCDR</sequence>
<evidence type="ECO:0000256" key="5">
    <source>
        <dbReference type="ARBA" id="ARBA00022449"/>
    </source>
</evidence>
<feature type="domain" description="Sodium/calcium exchanger membrane region" evidence="26">
    <location>
        <begin position="388"/>
        <end position="539"/>
    </location>
</feature>
<dbReference type="EMBL" id="JANEYG010000012">
    <property type="protein sequence ID" value="KAJ8921017.1"/>
    <property type="molecule type" value="Genomic_DNA"/>
</dbReference>
<feature type="transmembrane region" description="Helical" evidence="25">
    <location>
        <begin position="136"/>
        <end position="155"/>
    </location>
</feature>
<evidence type="ECO:0000256" key="7">
    <source>
        <dbReference type="ARBA" id="ARBA00022568"/>
    </source>
</evidence>
<feature type="transmembrane region" description="Helical" evidence="25">
    <location>
        <begin position="524"/>
        <end position="542"/>
    </location>
</feature>
<dbReference type="AlphaFoldDB" id="A0AAV8W2X4"/>
<keyword evidence="5" id="KW-0050">Antiport</keyword>
<comment type="similarity">
    <text evidence="3">Belongs to the Ca(2+):cation antiporter (CaCA) (TC 2.A.19) family. SLC24A subfamily.</text>
</comment>
<keyword evidence="7" id="KW-0109">Calcium transport</keyword>